<comment type="caution">
    <text evidence="2">The sequence shown here is derived from an EMBL/GenBank/DDBJ whole genome shotgun (WGS) entry which is preliminary data.</text>
</comment>
<dbReference type="SUPFAM" id="SSF55729">
    <property type="entry name" value="Acyl-CoA N-acyltransferases (Nat)"/>
    <property type="match status" value="1"/>
</dbReference>
<dbReference type="AlphaFoldDB" id="A0A3M8CS86"/>
<dbReference type="InterPro" id="IPR027365">
    <property type="entry name" value="GNAT_acetyltra_YdfB-like"/>
</dbReference>
<dbReference type="PANTHER" id="PTHR31143:SF2">
    <property type="entry name" value="FR47-LIKE DOMAIN-CONTAINING PROTEIN-RELATED"/>
    <property type="match status" value="1"/>
</dbReference>
<feature type="domain" description="N-acetyltransferase" evidence="1">
    <location>
        <begin position="151"/>
        <end position="278"/>
    </location>
</feature>
<evidence type="ECO:0000259" key="1">
    <source>
        <dbReference type="PROSITE" id="PS51186"/>
    </source>
</evidence>
<dbReference type="RefSeq" id="WP_122921702.1">
    <property type="nucleotide sequence ID" value="NZ_RHHQ01000033.1"/>
</dbReference>
<sequence length="278" mass="31336">MIQLNPLDYAKVAPMVRSVPFNNLFARVVIENKVDGHVFVDDVSNPSVSLIVHKYGMALLCGSYENDAFNHQLVRFLKHPTVEFPAKYLLTHPEQWGQKLAALLGSVKLKVDGKELELEQENNAFCLQTQRINYAFASPSRLHDILVPASFTVARIDQDIYRKIHEVQNSVVPDHFWNSAEDFLENGIGFALLYDDQIVSASFASYIVDDQLELGVETTAAFRKKGYSVYAASALVSYCLTNGYKPLWACRRENIGSSRLAERLGFAPASYHPYFCMT</sequence>
<keyword evidence="3" id="KW-1185">Reference proteome</keyword>
<accession>A0A3M8CS86</accession>
<dbReference type="InterPro" id="IPR000182">
    <property type="entry name" value="GNAT_dom"/>
</dbReference>
<dbReference type="Pfam" id="PF12746">
    <property type="entry name" value="GNAT_acetyltran"/>
    <property type="match status" value="1"/>
</dbReference>
<dbReference type="GO" id="GO:0016747">
    <property type="term" value="F:acyltransferase activity, transferring groups other than amino-acyl groups"/>
    <property type="evidence" value="ECO:0007669"/>
    <property type="project" value="InterPro"/>
</dbReference>
<name>A0A3M8CS86_9BACL</name>
<dbReference type="OrthoDB" id="2773476at2"/>
<dbReference type="PROSITE" id="PS51186">
    <property type="entry name" value="GNAT"/>
    <property type="match status" value="1"/>
</dbReference>
<keyword evidence="2" id="KW-0808">Transferase</keyword>
<reference evidence="2 3" key="1">
    <citation type="submission" date="2018-10" db="EMBL/GenBank/DDBJ databases">
        <title>Phylogenomics of Brevibacillus.</title>
        <authorList>
            <person name="Dunlap C."/>
        </authorList>
    </citation>
    <scope>NUCLEOTIDE SEQUENCE [LARGE SCALE GENOMIC DNA]</scope>
    <source>
        <strain evidence="2 3">JCM 15716</strain>
    </source>
</reference>
<organism evidence="2 3">
    <name type="scientific">Brevibacillus fluminis</name>
    <dbReference type="NCBI Taxonomy" id="511487"/>
    <lineage>
        <taxon>Bacteria</taxon>
        <taxon>Bacillati</taxon>
        <taxon>Bacillota</taxon>
        <taxon>Bacilli</taxon>
        <taxon>Bacillales</taxon>
        <taxon>Paenibacillaceae</taxon>
        <taxon>Brevibacillus</taxon>
    </lineage>
</organism>
<dbReference type="PANTHER" id="PTHR31143">
    <property type="match status" value="1"/>
</dbReference>
<dbReference type="EMBL" id="RHHQ01000033">
    <property type="protein sequence ID" value="RNB78533.1"/>
    <property type="molecule type" value="Genomic_DNA"/>
</dbReference>
<gene>
    <name evidence="2" type="ORF">EDM56_30520</name>
</gene>
<evidence type="ECO:0000313" key="2">
    <source>
        <dbReference type="EMBL" id="RNB78533.1"/>
    </source>
</evidence>
<proteinExistence type="predicted"/>
<evidence type="ECO:0000313" key="3">
    <source>
        <dbReference type="Proteomes" id="UP000271031"/>
    </source>
</evidence>
<dbReference type="InterPro" id="IPR016181">
    <property type="entry name" value="Acyl_CoA_acyltransferase"/>
</dbReference>
<dbReference type="Gene3D" id="3.40.630.30">
    <property type="match status" value="1"/>
</dbReference>
<dbReference type="Proteomes" id="UP000271031">
    <property type="component" value="Unassembled WGS sequence"/>
</dbReference>
<protein>
    <submittedName>
        <fullName evidence="2">GNAT family N-acetyltransferase</fullName>
    </submittedName>
</protein>